<gene>
    <name evidence="1" type="ORF">GCM10007964_01020</name>
</gene>
<keyword evidence="2" id="KW-1185">Reference proteome</keyword>
<organism evidence="1 2">
    <name type="scientific">Sphaerisporangium melleum</name>
    <dbReference type="NCBI Taxonomy" id="321316"/>
    <lineage>
        <taxon>Bacteria</taxon>
        <taxon>Bacillati</taxon>
        <taxon>Actinomycetota</taxon>
        <taxon>Actinomycetes</taxon>
        <taxon>Streptosporangiales</taxon>
        <taxon>Streptosporangiaceae</taxon>
        <taxon>Sphaerisporangium</taxon>
    </lineage>
</organism>
<comment type="caution">
    <text evidence="1">The sequence shown here is derived from an EMBL/GenBank/DDBJ whole genome shotgun (WGS) entry which is preliminary data.</text>
</comment>
<dbReference type="RefSeq" id="WP_189160905.1">
    <property type="nucleotide sequence ID" value="NZ_BMNT01000001.1"/>
</dbReference>
<name>A0A917QQ61_9ACTN</name>
<evidence type="ECO:0000313" key="1">
    <source>
        <dbReference type="EMBL" id="GGK61666.1"/>
    </source>
</evidence>
<protein>
    <submittedName>
        <fullName evidence="1">Uncharacterized protein</fullName>
    </submittedName>
</protein>
<evidence type="ECO:0000313" key="2">
    <source>
        <dbReference type="Proteomes" id="UP000645217"/>
    </source>
</evidence>
<reference evidence="1" key="2">
    <citation type="submission" date="2020-09" db="EMBL/GenBank/DDBJ databases">
        <authorList>
            <person name="Sun Q."/>
            <person name="Ohkuma M."/>
        </authorList>
    </citation>
    <scope>NUCLEOTIDE SEQUENCE</scope>
    <source>
        <strain evidence="1">JCM 13064</strain>
    </source>
</reference>
<dbReference type="Proteomes" id="UP000645217">
    <property type="component" value="Unassembled WGS sequence"/>
</dbReference>
<reference evidence="1" key="1">
    <citation type="journal article" date="2014" name="Int. J. Syst. Evol. Microbiol.">
        <title>Complete genome sequence of Corynebacterium casei LMG S-19264T (=DSM 44701T), isolated from a smear-ripened cheese.</title>
        <authorList>
            <consortium name="US DOE Joint Genome Institute (JGI-PGF)"/>
            <person name="Walter F."/>
            <person name="Albersmeier A."/>
            <person name="Kalinowski J."/>
            <person name="Ruckert C."/>
        </authorList>
    </citation>
    <scope>NUCLEOTIDE SEQUENCE</scope>
    <source>
        <strain evidence="1">JCM 13064</strain>
    </source>
</reference>
<proteinExistence type="predicted"/>
<sequence length="97" mass="10242">MLVEMLTGGALVAAGLVLGRLLPARRSTLRPPKPVCGCGHGLAFHDPASGTCHGTVQQESKWDYMGDPVAYKTAPCTCRQYDGPTPLPTVYAQEVTG</sequence>
<dbReference type="EMBL" id="BMNT01000001">
    <property type="protein sequence ID" value="GGK61666.1"/>
    <property type="molecule type" value="Genomic_DNA"/>
</dbReference>
<dbReference type="AlphaFoldDB" id="A0A917QQ61"/>
<accession>A0A917QQ61</accession>